<feature type="signal peptide" evidence="1">
    <location>
        <begin position="1"/>
        <end position="25"/>
    </location>
</feature>
<evidence type="ECO:0000256" key="1">
    <source>
        <dbReference type="SAM" id="SignalP"/>
    </source>
</evidence>
<comment type="caution">
    <text evidence="2">The sequence shown here is derived from an EMBL/GenBank/DDBJ whole genome shotgun (WGS) entry which is preliminary data.</text>
</comment>
<accession>A0A4R1M1A1</accession>
<sequence length="170" mass="20389">MKRFKIYSLVLAATFFLFGSADVLAQNRNSKHAEKARKEYYKQQEKERKAYNKYVEKQYKNNGRNYTYVGKRNGPPAWAPAHGYRAKNHVYFRDYQTFYDPYREGYVYRRNSKWVFSRSVPTFLVGVNLGAARMNLITDIPVNRRPEQYYSRYANRYPRDSRVQVNISLF</sequence>
<organism evidence="2 3">
    <name type="scientific">Albibacterium bauzanense</name>
    <dbReference type="NCBI Taxonomy" id="653929"/>
    <lineage>
        <taxon>Bacteria</taxon>
        <taxon>Pseudomonadati</taxon>
        <taxon>Bacteroidota</taxon>
        <taxon>Sphingobacteriia</taxon>
        <taxon>Sphingobacteriales</taxon>
        <taxon>Sphingobacteriaceae</taxon>
        <taxon>Albibacterium</taxon>
    </lineage>
</organism>
<dbReference type="RefSeq" id="WP_132222157.1">
    <property type="nucleotide sequence ID" value="NZ_SMGO01000001.1"/>
</dbReference>
<protein>
    <submittedName>
        <fullName evidence="2">Uncharacterized protein</fullName>
    </submittedName>
</protein>
<dbReference type="AlphaFoldDB" id="A0A4R1M1A1"/>
<name>A0A4R1M1A1_9SPHI</name>
<proteinExistence type="predicted"/>
<keyword evidence="3" id="KW-1185">Reference proteome</keyword>
<feature type="chain" id="PRO_5021028923" evidence="1">
    <location>
        <begin position="26"/>
        <end position="170"/>
    </location>
</feature>
<evidence type="ECO:0000313" key="3">
    <source>
        <dbReference type="Proteomes" id="UP000294616"/>
    </source>
</evidence>
<dbReference type="Proteomes" id="UP000294616">
    <property type="component" value="Unassembled WGS sequence"/>
</dbReference>
<keyword evidence="1" id="KW-0732">Signal</keyword>
<dbReference type="OrthoDB" id="1367720at2"/>
<gene>
    <name evidence="2" type="ORF">C8N28_1038</name>
</gene>
<evidence type="ECO:0000313" key="2">
    <source>
        <dbReference type="EMBL" id="TCK85726.1"/>
    </source>
</evidence>
<dbReference type="EMBL" id="SMGO01000001">
    <property type="protein sequence ID" value="TCK85726.1"/>
    <property type="molecule type" value="Genomic_DNA"/>
</dbReference>
<reference evidence="2 3" key="1">
    <citation type="submission" date="2019-03" db="EMBL/GenBank/DDBJ databases">
        <title>Genomic Encyclopedia of Archaeal and Bacterial Type Strains, Phase II (KMG-II): from individual species to whole genera.</title>
        <authorList>
            <person name="Goeker M."/>
        </authorList>
    </citation>
    <scope>NUCLEOTIDE SEQUENCE [LARGE SCALE GENOMIC DNA]</scope>
    <source>
        <strain evidence="2 3">DSM 22554</strain>
    </source>
</reference>